<organism evidence="2 3">
    <name type="scientific">Fusibacter ferrireducens</name>
    <dbReference type="NCBI Taxonomy" id="2785058"/>
    <lineage>
        <taxon>Bacteria</taxon>
        <taxon>Bacillati</taxon>
        <taxon>Bacillota</taxon>
        <taxon>Clostridia</taxon>
        <taxon>Eubacteriales</taxon>
        <taxon>Eubacteriales Family XII. Incertae Sedis</taxon>
        <taxon>Fusibacter</taxon>
    </lineage>
</organism>
<dbReference type="Gene3D" id="3.30.565.10">
    <property type="entry name" value="Histidine kinase-like ATPase, C-terminal domain"/>
    <property type="match status" value="1"/>
</dbReference>
<evidence type="ECO:0000259" key="1">
    <source>
        <dbReference type="Pfam" id="PF13581"/>
    </source>
</evidence>
<feature type="domain" description="Histidine kinase/HSP90-like ATPase" evidence="1">
    <location>
        <begin position="17"/>
        <end position="135"/>
    </location>
</feature>
<dbReference type="SUPFAM" id="SSF55874">
    <property type="entry name" value="ATPase domain of HSP90 chaperone/DNA topoisomerase II/histidine kinase"/>
    <property type="match status" value="1"/>
</dbReference>
<evidence type="ECO:0000313" key="2">
    <source>
        <dbReference type="EMBL" id="MBF4695375.1"/>
    </source>
</evidence>
<name>A0ABR9ZY40_9FIRM</name>
<dbReference type="GO" id="GO:0005524">
    <property type="term" value="F:ATP binding"/>
    <property type="evidence" value="ECO:0007669"/>
    <property type="project" value="UniProtKB-KW"/>
</dbReference>
<accession>A0ABR9ZY40</accession>
<dbReference type="EMBL" id="JADKNH010000015">
    <property type="protein sequence ID" value="MBF4695375.1"/>
    <property type="molecule type" value="Genomic_DNA"/>
</dbReference>
<evidence type="ECO:0000313" key="3">
    <source>
        <dbReference type="Proteomes" id="UP000614200"/>
    </source>
</evidence>
<protein>
    <submittedName>
        <fullName evidence="2">ATP-binding protein</fullName>
    </submittedName>
</protein>
<proteinExistence type="predicted"/>
<dbReference type="Pfam" id="PF13581">
    <property type="entry name" value="HATPase_c_2"/>
    <property type="match status" value="1"/>
</dbReference>
<keyword evidence="3" id="KW-1185">Reference proteome</keyword>
<reference evidence="2 3" key="1">
    <citation type="submission" date="2020-11" db="EMBL/GenBank/DDBJ databases">
        <title>Fusibacter basophilias sp. nov.</title>
        <authorList>
            <person name="Qiu D."/>
        </authorList>
    </citation>
    <scope>NUCLEOTIDE SEQUENCE [LARGE SCALE GENOMIC DNA]</scope>
    <source>
        <strain evidence="2 3">Q10-2</strain>
    </source>
</reference>
<keyword evidence="2" id="KW-0067">ATP-binding</keyword>
<comment type="caution">
    <text evidence="2">The sequence shown here is derived from an EMBL/GenBank/DDBJ whole genome shotgun (WGS) entry which is preliminary data.</text>
</comment>
<gene>
    <name evidence="2" type="ORF">ISU02_19955</name>
</gene>
<keyword evidence="2" id="KW-0547">Nucleotide-binding</keyword>
<dbReference type="InterPro" id="IPR036890">
    <property type="entry name" value="HATPase_C_sf"/>
</dbReference>
<dbReference type="Proteomes" id="UP000614200">
    <property type="component" value="Unassembled WGS sequence"/>
</dbReference>
<sequence length="138" mass="15160">MAMRLNYRVEKDDFSRAGEASSKIKKVLRQLGIDANILRRLAIATYEAEINLVIHSDGGGIEVFIKPDCVELYVEDCGPGIENVELAMTQGYSTADTAAREMGFGAGMGLPNMEKVSDDFIIESQVGEGTNIKMVIYY</sequence>
<dbReference type="InterPro" id="IPR003594">
    <property type="entry name" value="HATPase_dom"/>
</dbReference>